<gene>
    <name evidence="1" type="ORF">TMPK1_20490</name>
</gene>
<protein>
    <submittedName>
        <fullName evidence="1">Uncharacterized protein</fullName>
    </submittedName>
</protein>
<dbReference type="InterPro" id="IPR038056">
    <property type="entry name" value="YjbR-like_sf"/>
</dbReference>
<dbReference type="AlphaFoldDB" id="A0A8S8XCL1"/>
<evidence type="ECO:0000313" key="2">
    <source>
        <dbReference type="Proteomes" id="UP000681075"/>
    </source>
</evidence>
<dbReference type="SUPFAM" id="SSF142906">
    <property type="entry name" value="YjbR-like"/>
    <property type="match status" value="1"/>
</dbReference>
<evidence type="ECO:0000313" key="1">
    <source>
        <dbReference type="EMBL" id="GIL39812.1"/>
    </source>
</evidence>
<name>A0A8S8XCL1_9PROT</name>
<comment type="caution">
    <text evidence="1">The sequence shown here is derived from an EMBL/GenBank/DDBJ whole genome shotgun (WGS) entry which is preliminary data.</text>
</comment>
<dbReference type="EMBL" id="BOPV01000001">
    <property type="protein sequence ID" value="GIL39812.1"/>
    <property type="molecule type" value="Genomic_DNA"/>
</dbReference>
<dbReference type="RefSeq" id="WP_420242931.1">
    <property type="nucleotide sequence ID" value="NZ_BOPV01000001.1"/>
</dbReference>
<dbReference type="Proteomes" id="UP000681075">
    <property type="component" value="Unassembled WGS sequence"/>
</dbReference>
<accession>A0A8S8XCL1</accession>
<proteinExistence type="predicted"/>
<reference evidence="1" key="1">
    <citation type="submission" date="2021-02" db="EMBL/GenBank/DDBJ databases">
        <title>Genome sequence of Rhodospirillales sp. strain TMPK1 isolated from soil.</title>
        <authorList>
            <person name="Nakai R."/>
            <person name="Kusada H."/>
            <person name="Tamaki H."/>
        </authorList>
    </citation>
    <scope>NUCLEOTIDE SEQUENCE</scope>
    <source>
        <strain evidence="1">TMPK1</strain>
    </source>
</reference>
<sequence length="135" mass="14642">MPPKPIKPSSTPDDFRELALACEGAVEGAHMGHADFRVFDRVFASLGYPDPAWGMIKLTKDEQALRLATVPGAFKPAAGAWGRHGSTMVKLDMVDSKTLESAIAAAWVYVAAKKGKRMRKTVAKKKAIDRKKAFG</sequence>
<keyword evidence="2" id="KW-1185">Reference proteome</keyword>
<organism evidence="1 2">
    <name type="scientific">Roseiterribacter gracilis</name>
    <dbReference type="NCBI Taxonomy" id="2812848"/>
    <lineage>
        <taxon>Bacteria</taxon>
        <taxon>Pseudomonadati</taxon>
        <taxon>Pseudomonadota</taxon>
        <taxon>Alphaproteobacteria</taxon>
        <taxon>Rhodospirillales</taxon>
        <taxon>Roseiterribacteraceae</taxon>
        <taxon>Roseiterribacter</taxon>
    </lineage>
</organism>